<dbReference type="EMBL" id="JAWDGP010003139">
    <property type="protein sequence ID" value="KAK3777008.1"/>
    <property type="molecule type" value="Genomic_DNA"/>
</dbReference>
<evidence type="ECO:0000256" key="3">
    <source>
        <dbReference type="ARBA" id="ARBA00030733"/>
    </source>
</evidence>
<dbReference type="AlphaFoldDB" id="A0AAE0ZWK2"/>
<dbReference type="GO" id="GO:0005758">
    <property type="term" value="C:mitochondrial intermembrane space"/>
    <property type="evidence" value="ECO:0007669"/>
    <property type="project" value="InterPro"/>
</dbReference>
<sequence>MAASNPAHFLPCDDFQKFQDSLKKLRLIDDRIIHALNTTLPTQSFRSNVDAPSVCKRFYDELQLSYDQRASSIRHCLTTVNNEVEILRHKKMEAPDDLEIIKNLRKEQTKIQ</sequence>
<gene>
    <name evidence="4" type="ORF">RRG08_008863</name>
</gene>
<evidence type="ECO:0000256" key="1">
    <source>
        <dbReference type="ARBA" id="ARBA00024204"/>
    </source>
</evidence>
<reference evidence="4" key="1">
    <citation type="journal article" date="2023" name="G3 (Bethesda)">
        <title>A reference genome for the long-term kleptoplast-retaining sea slug Elysia crispata morphotype clarki.</title>
        <authorList>
            <person name="Eastman K.E."/>
            <person name="Pendleton A.L."/>
            <person name="Shaikh M.A."/>
            <person name="Suttiyut T."/>
            <person name="Ogas R."/>
            <person name="Tomko P."/>
            <person name="Gavelis G."/>
            <person name="Widhalm J.R."/>
            <person name="Wisecaver J.H."/>
        </authorList>
    </citation>
    <scope>NUCLEOTIDE SEQUENCE</scope>
    <source>
        <strain evidence="4">ECLA1</strain>
    </source>
</reference>
<keyword evidence="5" id="KW-1185">Reference proteome</keyword>
<evidence type="ECO:0000313" key="4">
    <source>
        <dbReference type="EMBL" id="KAK3777008.1"/>
    </source>
</evidence>
<dbReference type="InterPro" id="IPR019171">
    <property type="entry name" value="MIX23"/>
</dbReference>
<comment type="similarity">
    <text evidence="1">Belongs to the MIX23 family.</text>
</comment>
<evidence type="ECO:0000313" key="5">
    <source>
        <dbReference type="Proteomes" id="UP001283361"/>
    </source>
</evidence>
<organism evidence="4 5">
    <name type="scientific">Elysia crispata</name>
    <name type="common">lettuce slug</name>
    <dbReference type="NCBI Taxonomy" id="231223"/>
    <lineage>
        <taxon>Eukaryota</taxon>
        <taxon>Metazoa</taxon>
        <taxon>Spiralia</taxon>
        <taxon>Lophotrochozoa</taxon>
        <taxon>Mollusca</taxon>
        <taxon>Gastropoda</taxon>
        <taxon>Heterobranchia</taxon>
        <taxon>Euthyneura</taxon>
        <taxon>Panpulmonata</taxon>
        <taxon>Sacoglossa</taxon>
        <taxon>Placobranchoidea</taxon>
        <taxon>Plakobranchidae</taxon>
        <taxon>Elysia</taxon>
    </lineage>
</organism>
<comment type="caution">
    <text evidence="4">The sequence shown here is derived from an EMBL/GenBank/DDBJ whole genome shotgun (WGS) entry which is preliminary data.</text>
</comment>
<proteinExistence type="inferred from homology"/>
<dbReference type="Proteomes" id="UP001283361">
    <property type="component" value="Unassembled WGS sequence"/>
</dbReference>
<protein>
    <recommendedName>
        <fullName evidence="2">Protein MIX23</fullName>
    </recommendedName>
    <alternativeName>
        <fullName evidence="3">Coiled-coil domain-containing protein 58</fullName>
    </alternativeName>
</protein>
<name>A0AAE0ZWK2_9GAST</name>
<dbReference type="PANTHER" id="PTHR31905">
    <property type="entry name" value="COILED-COIL DOMAIN-CONTAINING PROTEIN 58"/>
    <property type="match status" value="1"/>
</dbReference>
<evidence type="ECO:0000256" key="2">
    <source>
        <dbReference type="ARBA" id="ARBA00024228"/>
    </source>
</evidence>
<accession>A0AAE0ZWK2</accession>
<dbReference type="PANTHER" id="PTHR31905:SF2">
    <property type="entry name" value="PROTEIN MIX23"/>
    <property type="match status" value="1"/>
</dbReference>